<gene>
    <name evidence="2" type="primary">19</name>
    <name evidence="2" type="ORF">HVTV1_19</name>
</gene>
<dbReference type="OrthoDB" id="27672at10239"/>
<protein>
    <submittedName>
        <fullName evidence="2">Uncharacterized protein</fullName>
    </submittedName>
</protein>
<sequence>MNGYEKASKARDEDTLLPSLDPSDDVKLDVWREYHQNRFWAAYMDTGADSCPSCRSSSYTEEEKQLDISGIDYDTVLVCYRCQRCGQRWKNERPTTHKYEP</sequence>
<dbReference type="GeneID" id="14477260"/>
<dbReference type="EMBL" id="KC117377">
    <property type="protein sequence ID" value="AGC34389.1"/>
    <property type="molecule type" value="Genomic_DNA"/>
</dbReference>
<organism evidence="2 3">
    <name type="scientific">Haloarcula vallismortis tailed virus 1</name>
    <dbReference type="NCBI Taxonomy" id="1262528"/>
    <lineage>
        <taxon>Viruses</taxon>
        <taxon>Duplodnaviria</taxon>
        <taxon>Heunggongvirae</taxon>
        <taxon>Uroviricota</taxon>
        <taxon>Caudoviricetes</taxon>
        <taxon>Thumleimavirales</taxon>
        <taxon>Druskaviridae</taxon>
        <taxon>Tredecimvirus</taxon>
        <taxon>Tredecimvirus thailandense</taxon>
        <taxon>Tredecimvirus HVTV1</taxon>
    </lineage>
</organism>
<dbReference type="Proteomes" id="UP000011137">
    <property type="component" value="Segment"/>
</dbReference>
<evidence type="ECO:0000313" key="2">
    <source>
        <dbReference type="EMBL" id="AGC34389.1"/>
    </source>
</evidence>
<feature type="region of interest" description="Disordered" evidence="1">
    <location>
        <begin position="1"/>
        <end position="23"/>
    </location>
</feature>
<proteinExistence type="predicted"/>
<feature type="compositionally biased region" description="Basic and acidic residues" evidence="1">
    <location>
        <begin position="1"/>
        <end position="14"/>
    </location>
</feature>
<keyword evidence="3" id="KW-1185">Reference proteome</keyword>
<dbReference type="RefSeq" id="YP_007378925.1">
    <property type="nucleotide sequence ID" value="NC_020158.1"/>
</dbReference>
<reference evidence="2 3" key="1">
    <citation type="journal article" date="2013" name="J. Virol.">
        <title>Insights into head-tailed viruses infecting extremely halophilic archaea.</title>
        <authorList>
            <person name="Pietila M.K."/>
            <person name="Laurinmaki P."/>
            <person name="Russell D.A."/>
            <person name="Ko C.C."/>
            <person name="Jacobs-Sera D."/>
            <person name="Butcher S.J."/>
            <person name="Bamford D.H."/>
            <person name="Hendrix R.W."/>
        </authorList>
    </citation>
    <scope>NUCLEOTIDE SEQUENCE [LARGE SCALE GENOMIC DNA]</scope>
</reference>
<name>L7TGS3_9CAUD</name>
<dbReference type="KEGG" id="vg:14477260"/>
<accession>L7TGS3</accession>
<evidence type="ECO:0000313" key="3">
    <source>
        <dbReference type="Proteomes" id="UP000011137"/>
    </source>
</evidence>
<evidence type="ECO:0000256" key="1">
    <source>
        <dbReference type="SAM" id="MobiDB-lite"/>
    </source>
</evidence>